<name>H1Y4C7_9SPHI</name>
<organism evidence="1 2">
    <name type="scientific">Mucilaginibacter paludis DSM 18603</name>
    <dbReference type="NCBI Taxonomy" id="714943"/>
    <lineage>
        <taxon>Bacteria</taxon>
        <taxon>Pseudomonadati</taxon>
        <taxon>Bacteroidota</taxon>
        <taxon>Sphingobacteriia</taxon>
        <taxon>Sphingobacteriales</taxon>
        <taxon>Sphingobacteriaceae</taxon>
        <taxon>Mucilaginibacter</taxon>
    </lineage>
</organism>
<gene>
    <name evidence="1" type="ORF">Mucpa_1604</name>
</gene>
<evidence type="ECO:0000313" key="2">
    <source>
        <dbReference type="Proteomes" id="UP000002774"/>
    </source>
</evidence>
<evidence type="ECO:0008006" key="3">
    <source>
        <dbReference type="Google" id="ProtNLM"/>
    </source>
</evidence>
<protein>
    <recommendedName>
        <fullName evidence="3">Outer membrane protein beta-barrel domain-containing protein</fullName>
    </recommendedName>
</protein>
<reference evidence="1" key="1">
    <citation type="submission" date="2011-09" db="EMBL/GenBank/DDBJ databases">
        <title>The permanent draft genome of Mucilaginibacter paludis DSM 18603.</title>
        <authorList>
            <consortium name="US DOE Joint Genome Institute (JGI-PGF)"/>
            <person name="Lucas S."/>
            <person name="Han J."/>
            <person name="Lapidus A."/>
            <person name="Bruce D."/>
            <person name="Goodwin L."/>
            <person name="Pitluck S."/>
            <person name="Peters L."/>
            <person name="Kyrpides N."/>
            <person name="Mavromatis K."/>
            <person name="Ivanova N."/>
            <person name="Mikhailova N."/>
            <person name="Held B."/>
            <person name="Detter J.C."/>
            <person name="Tapia R."/>
            <person name="Han C."/>
            <person name="Land M."/>
            <person name="Hauser L."/>
            <person name="Markowitz V."/>
            <person name="Cheng J.-F."/>
            <person name="Hugenholtz P."/>
            <person name="Woyke T."/>
            <person name="Wu D."/>
            <person name="Tindall B."/>
            <person name="Brambilla E."/>
            <person name="Klenk H.-P."/>
            <person name="Eisen J.A."/>
        </authorList>
    </citation>
    <scope>NUCLEOTIDE SEQUENCE [LARGE SCALE GENOMIC DNA]</scope>
    <source>
        <strain evidence="1">DSM 18603</strain>
    </source>
</reference>
<sequence length="175" mass="18988">MKKLLLFILTIAAFKTATGQSRNNGDIKSFFFSGGFELGVPSNSPFSISYGGSGKAEVRVARTLGVTLTGGYNVYNYKGSFLNFSGQSTNLHPAFIPLKAGLKYFVGPGFYSEGELGTALKANYGSGNMFAYAIGFGFEAPLNTYSDIDIGFRYEGYSQNQYQVTGIRVAYRVGW</sequence>
<dbReference type="RefSeq" id="WP_008505642.1">
    <property type="nucleotide sequence ID" value="NZ_CM001403.1"/>
</dbReference>
<dbReference type="STRING" id="714943.Mucpa_1604"/>
<proteinExistence type="predicted"/>
<dbReference type="Proteomes" id="UP000002774">
    <property type="component" value="Chromosome"/>
</dbReference>
<keyword evidence="2" id="KW-1185">Reference proteome</keyword>
<dbReference type="EMBL" id="CM001403">
    <property type="protein sequence ID" value="EHQ25761.1"/>
    <property type="molecule type" value="Genomic_DNA"/>
</dbReference>
<dbReference type="OrthoDB" id="668980at2"/>
<evidence type="ECO:0000313" key="1">
    <source>
        <dbReference type="EMBL" id="EHQ25761.1"/>
    </source>
</evidence>
<dbReference type="AlphaFoldDB" id="H1Y4C7"/>
<accession>H1Y4C7</accession>
<dbReference type="HOGENOM" id="CLU_109786_1_0_10"/>